<evidence type="ECO:0000259" key="6">
    <source>
        <dbReference type="Pfam" id="PF00003"/>
    </source>
</evidence>
<name>A0A3P7N5P8_CYLGO</name>
<evidence type="ECO:0000313" key="8">
    <source>
        <dbReference type="Proteomes" id="UP000271889"/>
    </source>
</evidence>
<protein>
    <recommendedName>
        <fullName evidence="6">G-protein coupled receptors family 3 profile domain-containing protein</fullName>
    </recommendedName>
</protein>
<keyword evidence="2 5" id="KW-0812">Transmembrane</keyword>
<dbReference type="EMBL" id="UYRV01116084">
    <property type="protein sequence ID" value="VDN29867.1"/>
    <property type="molecule type" value="Genomic_DNA"/>
</dbReference>
<dbReference type="InterPro" id="IPR017978">
    <property type="entry name" value="GPCR_3_C"/>
</dbReference>
<dbReference type="GO" id="GO:0016020">
    <property type="term" value="C:membrane"/>
    <property type="evidence" value="ECO:0007669"/>
    <property type="project" value="UniProtKB-SubCell"/>
</dbReference>
<feature type="domain" description="G-protein coupled receptors family 3 profile" evidence="6">
    <location>
        <begin position="2"/>
        <end position="128"/>
    </location>
</feature>
<keyword evidence="4 5" id="KW-0472">Membrane</keyword>
<sequence length="148" mass="16619">MLCLISIAFFMAPNPFACFSRKILFPVAVITIFGPIAVKSICIWHADLLTARGEHRQAAIRHSVLTFWICAAIIMVQTVISSEWAMFESALDLIYVVSERHGNAWRCTPGNDSWLLREVLGFSLVLTLLEHHLEFILLVGSDDISFSP</sequence>
<feature type="transmembrane region" description="Helical" evidence="5">
    <location>
        <begin position="27"/>
        <end position="46"/>
    </location>
</feature>
<dbReference type="OrthoDB" id="425344at2759"/>
<accession>A0A3P7N5P8</accession>
<evidence type="ECO:0000256" key="4">
    <source>
        <dbReference type="ARBA" id="ARBA00023136"/>
    </source>
</evidence>
<evidence type="ECO:0000313" key="7">
    <source>
        <dbReference type="EMBL" id="VDN29867.1"/>
    </source>
</evidence>
<reference evidence="7 8" key="1">
    <citation type="submission" date="2018-11" db="EMBL/GenBank/DDBJ databases">
        <authorList>
            <consortium name="Pathogen Informatics"/>
        </authorList>
    </citation>
    <scope>NUCLEOTIDE SEQUENCE [LARGE SCALE GENOMIC DNA]</scope>
</reference>
<evidence type="ECO:0000256" key="5">
    <source>
        <dbReference type="SAM" id="Phobius"/>
    </source>
</evidence>
<dbReference type="AlphaFoldDB" id="A0A3P7N5P8"/>
<proteinExistence type="predicted"/>
<feature type="transmembrane region" description="Helical" evidence="5">
    <location>
        <begin position="58"/>
        <end position="80"/>
    </location>
</feature>
<evidence type="ECO:0000256" key="3">
    <source>
        <dbReference type="ARBA" id="ARBA00022989"/>
    </source>
</evidence>
<evidence type="ECO:0000256" key="2">
    <source>
        <dbReference type="ARBA" id="ARBA00022692"/>
    </source>
</evidence>
<evidence type="ECO:0000256" key="1">
    <source>
        <dbReference type="ARBA" id="ARBA00004141"/>
    </source>
</evidence>
<dbReference type="Proteomes" id="UP000271889">
    <property type="component" value="Unassembled WGS sequence"/>
</dbReference>
<comment type="subcellular location">
    <subcellularLocation>
        <location evidence="1">Membrane</location>
        <topology evidence="1">Multi-pass membrane protein</topology>
    </subcellularLocation>
</comment>
<keyword evidence="8" id="KW-1185">Reference proteome</keyword>
<keyword evidence="3 5" id="KW-1133">Transmembrane helix</keyword>
<gene>
    <name evidence="7" type="ORF">CGOC_LOCUS11382</name>
</gene>
<dbReference type="GO" id="GO:0004930">
    <property type="term" value="F:G protein-coupled receptor activity"/>
    <property type="evidence" value="ECO:0007669"/>
    <property type="project" value="InterPro"/>
</dbReference>
<organism evidence="7 8">
    <name type="scientific">Cylicostephanus goldi</name>
    <name type="common">Nematode worm</name>
    <dbReference type="NCBI Taxonomy" id="71465"/>
    <lineage>
        <taxon>Eukaryota</taxon>
        <taxon>Metazoa</taxon>
        <taxon>Ecdysozoa</taxon>
        <taxon>Nematoda</taxon>
        <taxon>Chromadorea</taxon>
        <taxon>Rhabditida</taxon>
        <taxon>Rhabditina</taxon>
        <taxon>Rhabditomorpha</taxon>
        <taxon>Strongyloidea</taxon>
        <taxon>Strongylidae</taxon>
        <taxon>Cylicostephanus</taxon>
    </lineage>
</organism>
<dbReference type="Pfam" id="PF00003">
    <property type="entry name" value="7tm_3"/>
    <property type="match status" value="1"/>
</dbReference>